<dbReference type="SUPFAM" id="SSF88723">
    <property type="entry name" value="PIN domain-like"/>
    <property type="match status" value="1"/>
</dbReference>
<feature type="region of interest" description="Disordered" evidence="13">
    <location>
        <begin position="114"/>
        <end position="144"/>
    </location>
</feature>
<dbReference type="GO" id="GO:0006289">
    <property type="term" value="P:nucleotide-excision repair"/>
    <property type="evidence" value="ECO:0007669"/>
    <property type="project" value="InterPro"/>
</dbReference>
<organism evidence="16 17">
    <name type="scientific">Friedmanniomyces endolithicus</name>
    <dbReference type="NCBI Taxonomy" id="329885"/>
    <lineage>
        <taxon>Eukaryota</taxon>
        <taxon>Fungi</taxon>
        <taxon>Dikarya</taxon>
        <taxon>Ascomycota</taxon>
        <taxon>Pezizomycotina</taxon>
        <taxon>Dothideomycetes</taxon>
        <taxon>Dothideomycetidae</taxon>
        <taxon>Mycosphaerellales</taxon>
        <taxon>Teratosphaeriaceae</taxon>
        <taxon>Friedmanniomyces</taxon>
    </lineage>
</organism>
<evidence type="ECO:0000256" key="3">
    <source>
        <dbReference type="ARBA" id="ARBA00005283"/>
    </source>
</evidence>
<dbReference type="PROSITE" id="PS00842">
    <property type="entry name" value="XPG_2"/>
    <property type="match status" value="1"/>
</dbReference>
<feature type="region of interest" description="Disordered" evidence="13">
    <location>
        <begin position="335"/>
        <end position="369"/>
    </location>
</feature>
<protein>
    <submittedName>
        <fullName evidence="16">DNA repair protein rad2</fullName>
    </submittedName>
</protein>
<feature type="region of interest" description="Disordered" evidence="13">
    <location>
        <begin position="695"/>
        <end position="742"/>
    </location>
</feature>
<dbReference type="GO" id="GO:0005634">
    <property type="term" value="C:nucleus"/>
    <property type="evidence" value="ECO:0007669"/>
    <property type="project" value="UniProtKB-SubCell"/>
</dbReference>
<reference evidence="16" key="1">
    <citation type="submission" date="2023-06" db="EMBL/GenBank/DDBJ databases">
        <title>Black Yeasts Isolated from many extreme environments.</title>
        <authorList>
            <person name="Coleine C."/>
            <person name="Stajich J.E."/>
            <person name="Selbmann L."/>
        </authorList>
    </citation>
    <scope>NUCLEOTIDE SEQUENCE</scope>
    <source>
        <strain evidence="16">CCFEE 5200</strain>
    </source>
</reference>
<evidence type="ECO:0000256" key="11">
    <source>
        <dbReference type="ARBA" id="ARBA00023242"/>
    </source>
</evidence>
<feature type="compositionally biased region" description="Basic residues" evidence="13">
    <location>
        <begin position="1384"/>
        <end position="1393"/>
    </location>
</feature>
<dbReference type="PROSITE" id="PS00841">
    <property type="entry name" value="XPG_1"/>
    <property type="match status" value="1"/>
</dbReference>
<dbReference type="SMART" id="SM00484">
    <property type="entry name" value="XPGI"/>
    <property type="match status" value="1"/>
</dbReference>
<dbReference type="Proteomes" id="UP001175353">
    <property type="component" value="Unassembled WGS sequence"/>
</dbReference>
<comment type="function">
    <text evidence="12">Single-stranded DNA endonuclease involved in excision repair of DNA damaged with UV light, bulky adducts, or cross-linking agents. Essential for the incision step of excision-repair.</text>
</comment>
<keyword evidence="5" id="KW-0479">Metal-binding</keyword>
<keyword evidence="10" id="KW-0234">DNA repair</keyword>
<evidence type="ECO:0000256" key="13">
    <source>
        <dbReference type="SAM" id="MobiDB-lite"/>
    </source>
</evidence>
<keyword evidence="4" id="KW-0540">Nuclease</keyword>
<dbReference type="InterPro" id="IPR006085">
    <property type="entry name" value="XPG_DNA_repair_N"/>
</dbReference>
<keyword evidence="7" id="KW-0227">DNA damage</keyword>
<feature type="region of interest" description="Disordered" evidence="13">
    <location>
        <begin position="384"/>
        <end position="489"/>
    </location>
</feature>
<dbReference type="SUPFAM" id="SSF47807">
    <property type="entry name" value="5' to 3' exonuclease, C-terminal subdomain"/>
    <property type="match status" value="1"/>
</dbReference>
<comment type="caution">
    <text evidence="16">The sequence shown here is derived from an EMBL/GenBank/DDBJ whole genome shotgun (WGS) entry which is preliminary data.</text>
</comment>
<feature type="region of interest" description="Disordered" evidence="13">
    <location>
        <begin position="1365"/>
        <end position="1424"/>
    </location>
</feature>
<dbReference type="Pfam" id="PF00752">
    <property type="entry name" value="XPG_N"/>
    <property type="match status" value="1"/>
</dbReference>
<dbReference type="InterPro" id="IPR036279">
    <property type="entry name" value="5-3_exonuclease_C_sf"/>
</dbReference>
<dbReference type="GO" id="GO:0016788">
    <property type="term" value="F:hydrolase activity, acting on ester bonds"/>
    <property type="evidence" value="ECO:0007669"/>
    <property type="project" value="InterPro"/>
</dbReference>
<dbReference type="PRINTS" id="PR00066">
    <property type="entry name" value="XRODRMPGMNTG"/>
</dbReference>
<dbReference type="Pfam" id="PF02809">
    <property type="entry name" value="UIM"/>
    <property type="match status" value="2"/>
</dbReference>
<dbReference type="GO" id="GO:0004520">
    <property type="term" value="F:DNA endonuclease activity"/>
    <property type="evidence" value="ECO:0007669"/>
    <property type="project" value="TreeGrafter"/>
</dbReference>
<feature type="compositionally biased region" description="Acidic residues" evidence="13">
    <location>
        <begin position="877"/>
        <end position="887"/>
    </location>
</feature>
<feature type="domain" description="XPG N-terminal" evidence="15">
    <location>
        <begin position="1"/>
        <end position="98"/>
    </location>
</feature>
<dbReference type="Gene3D" id="3.40.50.1010">
    <property type="entry name" value="5'-nuclease"/>
    <property type="match status" value="2"/>
</dbReference>
<dbReference type="InterPro" id="IPR029060">
    <property type="entry name" value="PIN-like_dom_sf"/>
</dbReference>
<gene>
    <name evidence="16" type="primary">RAD2_1</name>
    <name evidence="16" type="ORF">LTR91_004392</name>
</gene>
<dbReference type="InterPro" id="IPR003903">
    <property type="entry name" value="UIM_dom"/>
</dbReference>
<proteinExistence type="inferred from homology"/>
<evidence type="ECO:0000256" key="9">
    <source>
        <dbReference type="ARBA" id="ARBA00022842"/>
    </source>
</evidence>
<dbReference type="SMART" id="SM00485">
    <property type="entry name" value="XPGN"/>
    <property type="match status" value="1"/>
</dbReference>
<dbReference type="PANTHER" id="PTHR16171:SF7">
    <property type="entry name" value="DNA REPAIR PROTEIN RAD2"/>
    <property type="match status" value="1"/>
</dbReference>
<dbReference type="FunFam" id="3.40.50.1010:FF:000025">
    <property type="entry name" value="DNA repair protein RAD2"/>
    <property type="match status" value="1"/>
</dbReference>
<dbReference type="SMART" id="SM00726">
    <property type="entry name" value="UIM"/>
    <property type="match status" value="2"/>
</dbReference>
<dbReference type="GO" id="GO:0046872">
    <property type="term" value="F:metal ion binding"/>
    <property type="evidence" value="ECO:0007669"/>
    <property type="project" value="UniProtKB-KW"/>
</dbReference>
<dbReference type="InterPro" id="IPR001044">
    <property type="entry name" value="XPG/Rad2_eukaryotes"/>
</dbReference>
<keyword evidence="8" id="KW-0378">Hydrolase</keyword>
<dbReference type="PANTHER" id="PTHR16171">
    <property type="entry name" value="DNA REPAIR PROTEIN COMPLEMENTING XP-G CELLS-RELATED"/>
    <property type="match status" value="1"/>
</dbReference>
<evidence type="ECO:0000256" key="6">
    <source>
        <dbReference type="ARBA" id="ARBA00022759"/>
    </source>
</evidence>
<dbReference type="FunFam" id="3.40.50.1010:FF:000061">
    <property type="entry name" value="Single-stranded DNA endonuclease (Eurofung)"/>
    <property type="match status" value="1"/>
</dbReference>
<feature type="region of interest" description="Disordered" evidence="13">
    <location>
        <begin position="772"/>
        <end position="995"/>
    </location>
</feature>
<feature type="compositionally biased region" description="Acidic residues" evidence="13">
    <location>
        <begin position="451"/>
        <end position="461"/>
    </location>
</feature>
<feature type="region of interest" description="Disordered" evidence="13">
    <location>
        <begin position="627"/>
        <end position="662"/>
    </location>
</feature>
<evidence type="ECO:0000256" key="7">
    <source>
        <dbReference type="ARBA" id="ARBA00022763"/>
    </source>
</evidence>
<dbReference type="SMART" id="SM00279">
    <property type="entry name" value="HhH2"/>
    <property type="match status" value="1"/>
</dbReference>
<comment type="cofactor">
    <cofactor evidence="1">
        <name>Mg(2+)</name>
        <dbReference type="ChEBI" id="CHEBI:18420"/>
    </cofactor>
</comment>
<keyword evidence="11" id="KW-0539">Nucleus</keyword>
<dbReference type="CDD" id="cd09868">
    <property type="entry name" value="PIN_XPG_RAD2"/>
    <property type="match status" value="2"/>
</dbReference>
<evidence type="ECO:0000256" key="4">
    <source>
        <dbReference type="ARBA" id="ARBA00022722"/>
    </source>
</evidence>
<evidence type="ECO:0000256" key="10">
    <source>
        <dbReference type="ARBA" id="ARBA00023204"/>
    </source>
</evidence>
<feature type="compositionally biased region" description="Basic and acidic residues" evidence="13">
    <location>
        <begin position="812"/>
        <end position="829"/>
    </location>
</feature>
<evidence type="ECO:0000256" key="1">
    <source>
        <dbReference type="ARBA" id="ARBA00001946"/>
    </source>
</evidence>
<dbReference type="CDD" id="cd09904">
    <property type="entry name" value="H3TH_XPG"/>
    <property type="match status" value="1"/>
</dbReference>
<comment type="subcellular location">
    <subcellularLocation>
        <location evidence="2">Nucleus</location>
    </subcellularLocation>
</comment>
<name>A0AAN6KWM6_9PEZI</name>
<evidence type="ECO:0000313" key="17">
    <source>
        <dbReference type="Proteomes" id="UP001175353"/>
    </source>
</evidence>
<feature type="region of interest" description="Disordered" evidence="13">
    <location>
        <begin position="1312"/>
        <end position="1331"/>
    </location>
</feature>
<feature type="compositionally biased region" description="Basic and acidic residues" evidence="13">
    <location>
        <begin position="643"/>
        <end position="653"/>
    </location>
</feature>
<keyword evidence="6" id="KW-0255">Endonuclease</keyword>
<feature type="region of interest" description="Disordered" evidence="13">
    <location>
        <begin position="526"/>
        <end position="611"/>
    </location>
</feature>
<comment type="similarity">
    <text evidence="3">Belongs to the XPG/RAD2 endonuclease family. XPG subfamily.</text>
</comment>
<evidence type="ECO:0000259" key="14">
    <source>
        <dbReference type="SMART" id="SM00484"/>
    </source>
</evidence>
<dbReference type="InterPro" id="IPR019974">
    <property type="entry name" value="XPG_CS"/>
</dbReference>
<evidence type="ECO:0000256" key="5">
    <source>
        <dbReference type="ARBA" id="ARBA00022723"/>
    </source>
</evidence>
<dbReference type="EMBL" id="JAUJLE010000025">
    <property type="protein sequence ID" value="KAK1004314.1"/>
    <property type="molecule type" value="Genomic_DNA"/>
</dbReference>
<feature type="compositionally biased region" description="Acidic residues" evidence="13">
    <location>
        <begin position="731"/>
        <end position="740"/>
    </location>
</feature>
<feature type="compositionally biased region" description="Acidic residues" evidence="13">
    <location>
        <begin position="425"/>
        <end position="441"/>
    </location>
</feature>
<keyword evidence="17" id="KW-1185">Reference proteome</keyword>
<dbReference type="InterPro" id="IPR006086">
    <property type="entry name" value="XPG-I_dom"/>
</dbReference>
<dbReference type="InterPro" id="IPR008918">
    <property type="entry name" value="HhH2"/>
</dbReference>
<feature type="compositionally biased region" description="Basic residues" evidence="13">
    <location>
        <begin position="391"/>
        <end position="408"/>
    </location>
</feature>
<dbReference type="Pfam" id="PF00867">
    <property type="entry name" value="XPG_I"/>
    <property type="match status" value="1"/>
</dbReference>
<feature type="compositionally biased region" description="Basic and acidic residues" evidence="13">
    <location>
        <begin position="116"/>
        <end position="137"/>
    </location>
</feature>
<feature type="compositionally biased region" description="Basic and acidic residues" evidence="13">
    <location>
        <begin position="335"/>
        <end position="353"/>
    </location>
</feature>
<dbReference type="Gene3D" id="1.10.150.20">
    <property type="entry name" value="5' to 3' exonuclease, C-terminal subdomain"/>
    <property type="match status" value="1"/>
</dbReference>
<evidence type="ECO:0000256" key="12">
    <source>
        <dbReference type="ARBA" id="ARBA00053135"/>
    </source>
</evidence>
<feature type="compositionally biased region" description="Acidic residues" evidence="13">
    <location>
        <begin position="354"/>
        <end position="366"/>
    </location>
</feature>
<feature type="compositionally biased region" description="Basic and acidic residues" evidence="13">
    <location>
        <begin position="720"/>
        <end position="730"/>
    </location>
</feature>
<feature type="domain" description="XPG-I" evidence="14">
    <location>
        <begin position="1075"/>
        <end position="1144"/>
    </location>
</feature>
<keyword evidence="9" id="KW-0460">Magnesium</keyword>
<feature type="compositionally biased region" description="Acidic residues" evidence="13">
    <location>
        <begin position="801"/>
        <end position="811"/>
    </location>
</feature>
<evidence type="ECO:0000256" key="8">
    <source>
        <dbReference type="ARBA" id="ARBA00022801"/>
    </source>
</evidence>
<accession>A0AAN6KWM6</accession>
<dbReference type="PROSITE" id="PS50330">
    <property type="entry name" value="UIM"/>
    <property type="match status" value="1"/>
</dbReference>
<feature type="compositionally biased region" description="Acidic residues" evidence="13">
    <location>
        <begin position="971"/>
        <end position="980"/>
    </location>
</feature>
<evidence type="ECO:0000256" key="2">
    <source>
        <dbReference type="ARBA" id="ARBA00004123"/>
    </source>
</evidence>
<evidence type="ECO:0000259" key="15">
    <source>
        <dbReference type="SMART" id="SM00485"/>
    </source>
</evidence>
<dbReference type="InterPro" id="IPR006084">
    <property type="entry name" value="XPG/Rad2"/>
</dbReference>
<evidence type="ECO:0000313" key="16">
    <source>
        <dbReference type="EMBL" id="KAK1004314.1"/>
    </source>
</evidence>
<dbReference type="GO" id="GO:0003697">
    <property type="term" value="F:single-stranded DNA binding"/>
    <property type="evidence" value="ECO:0007669"/>
    <property type="project" value="InterPro"/>
</dbReference>
<dbReference type="PRINTS" id="PR00853">
    <property type="entry name" value="XPGRADSUPER"/>
</dbReference>
<sequence length="1424" mass="156572">MGVTGLWQILQPSARPIKIETLNRKRLAVDASIWIYQFLKAVRDKEGNALRNSHVVGFFRRICKLLFFGIKPVFVFDGGAPALKRQTVAARKRRREGRREDAVRTAGKLLAVQMQRRAEEEEEKRKEDAGGRRRREADEEEEAVPEEGLVYVDELQMSAAERQQNRKFRKKDAYHLPDMQAGSMHEMGGPNDPRVMSLEDLQTYARQFESGEDINVYDFSKIDYESPFFTSLPASDRYNILNAARLRSRLRMGHSKEQLDSMFPDRMAFSKFQIARVSERNELTTRLMNINDGDVEYKGGSVRVAGEKAREYVLVRNDGVEGGWALGVITGDEGSKRESAIDLEKTSGGVKEESSEEEDEGFEDVPIEGLNRLPKRRKLDGDVEVGGAVARQRRPVRGGRRPGARRNAKTGPAQLEDPESLFVADELDDDEVEEDWEEVDGNGELFGDDGSAAEDDDDDEDLRQAIAMSLQQNADTDPPIPQDPSPSDAEEDWYEVFHQRAAEEAKPVPKGSARAIANILNKRAHGIAPDSHETTSFGVPVPKPDAETGSGDEDGVDLQAALAESRRGKRKVTPPPRRVPGKPGGGTPRRQDANTAAVASPAKAGGFSGPLPFEKLDLGTSLLGKKKMQQRTEEVEGGFEKANPADKEAKKSEPLPPWFNGDLEEGIEKQERLEKADRERAKAFGRQFRFQGRDEGLLKRQGTGEVIDLDAEEGEGSVPGKEKDGRREVIELDDDDDDSDEGVRLVAPELTGVPGDNEIRMGDLAEAVRVEPPVPEMGDHRDGTSKAGVVPTKRSAPFEVIESDDEEEGVPEVERQDVHMREAAKEERQPNPAVGNTRVGPFAEDESDDDAAPVFSQAEKLNEGPAQSIREAQTNGADDEEELDWSESENGRTTAPANSHVRADARPVGGELVAKRASRSLSSEFEDVPDKQPSPVGNGKQRSLEMSSPEMGAVGVPKEPASPLGSPPGLPDDDVDDDDGPLPAPDLAHQASIPEDIPDLDDFDDPEEEALLKALTLEAEEHARFASTLNRKTPAQNIAEYELELKQLRNQQKKDRRDADEVTHIMITECQQLLRLFGLPYITAPMEAEAQCAELVGLGLVDGIVTDDSDCFLFGGTRVYKNMFNQAKFVECYLASDLEREFGLTRGKLISVAELLGSDYTEGLAGVGPVTALEILGEFGGSLVGFREWWTGVQMNTITKEDDKSNTFRKKFRRNAAKIFLPPGFPDPRIASAYWEPEVDSDPAGFQWGVPDLDALRGFLMATIGWTAERTDEVLVPVIRDMNRRADEGTQANITAFFDGGVGVGAAGVGGGSARGEGFAPRKRGEGSRRMGDALGRMAERAKVQRTLGEDNSGKGRRVDMRAVETVAGENGGEDVVDAATSVSKKRKGKKRPAVASEDTEEDGSDFEQRKKKGRRKGKKKKAT</sequence>
<feature type="compositionally biased region" description="Basic residues" evidence="13">
    <location>
        <begin position="1410"/>
        <end position="1424"/>
    </location>
</feature>